<accession>A0A6J4U1W4</accession>
<dbReference type="InterPro" id="IPR028081">
    <property type="entry name" value="Leu-bd"/>
</dbReference>
<reference evidence="4" key="1">
    <citation type="submission" date="2020-02" db="EMBL/GenBank/DDBJ databases">
        <authorList>
            <person name="Meier V. D."/>
        </authorList>
    </citation>
    <scope>NUCLEOTIDE SEQUENCE</scope>
    <source>
        <strain evidence="4">AVDCRST_MAG59</strain>
    </source>
</reference>
<evidence type="ECO:0000313" key="4">
    <source>
        <dbReference type="EMBL" id="CAA9536049.1"/>
    </source>
</evidence>
<gene>
    <name evidence="4" type="ORF">AVDCRST_MAG59-266</name>
</gene>
<dbReference type="SUPFAM" id="SSF53822">
    <property type="entry name" value="Periplasmic binding protein-like I"/>
    <property type="match status" value="1"/>
</dbReference>
<dbReference type="InterPro" id="IPR006311">
    <property type="entry name" value="TAT_signal"/>
</dbReference>
<dbReference type="InterPro" id="IPR028082">
    <property type="entry name" value="Peripla_BP_I"/>
</dbReference>
<evidence type="ECO:0000256" key="2">
    <source>
        <dbReference type="ARBA" id="ARBA00022729"/>
    </source>
</evidence>
<dbReference type="InterPro" id="IPR051010">
    <property type="entry name" value="BCAA_transport"/>
</dbReference>
<evidence type="ECO:0000256" key="1">
    <source>
        <dbReference type="ARBA" id="ARBA00010062"/>
    </source>
</evidence>
<proteinExistence type="inferred from homology"/>
<dbReference type="Gene3D" id="3.40.50.2300">
    <property type="match status" value="2"/>
</dbReference>
<dbReference type="PANTHER" id="PTHR30483:SF6">
    <property type="entry name" value="PERIPLASMIC BINDING PROTEIN OF ABC TRANSPORTER FOR NATURAL AMINO ACIDS"/>
    <property type="match status" value="1"/>
</dbReference>
<name>A0A6J4U1W4_9BACT</name>
<dbReference type="PROSITE" id="PS51318">
    <property type="entry name" value="TAT"/>
    <property type="match status" value="1"/>
</dbReference>
<sequence>MSSSNSGRLDRRRLVQGVAAGAGSLTAGATTFALARAAAPSLQEGGCDFGPIKIGAALPVTGFLASDGQEMQRGLELAIEEATAAGVVGGNIELAVVDTEEMGPERIITAFRRLIDEEQVDAIIIGYAVGTGPEYDIVAEAGIPYMHVATYEQTATLVRENREKYYMVFQGDPTEVWYGTGLPGFFQNLIDNGQWTPENNKAVVITSDNPYGILIADLFTEGIQQLGWEVPVREQVVTPVSDWGAVLSKIRDTQPAIVVNTDYTPSDLATFTRGLVEDPPPALVYEQYGPSIPEYLELAGSAANGVIWSTVIGVLPDEIGNGFRQRYQDKFGQPPGFSNAGSEYDMVNIYLRAVAMAGGPKDRRKVCDNIAGMIHRGVCGTYRFMPDDLTVPPYPAEFNDPSLAMPHLYFQIQDEQHQVIGPPPYVGAEFQLPPWLQG</sequence>
<organism evidence="4">
    <name type="scientific">uncultured Thermomicrobiales bacterium</name>
    <dbReference type="NCBI Taxonomy" id="1645740"/>
    <lineage>
        <taxon>Bacteria</taxon>
        <taxon>Pseudomonadati</taxon>
        <taxon>Thermomicrobiota</taxon>
        <taxon>Thermomicrobia</taxon>
        <taxon>Thermomicrobiales</taxon>
        <taxon>environmental samples</taxon>
    </lineage>
</organism>
<keyword evidence="2" id="KW-0732">Signal</keyword>
<dbReference type="PANTHER" id="PTHR30483">
    <property type="entry name" value="LEUCINE-SPECIFIC-BINDING PROTEIN"/>
    <property type="match status" value="1"/>
</dbReference>
<dbReference type="Pfam" id="PF13458">
    <property type="entry name" value="Peripla_BP_6"/>
    <property type="match status" value="1"/>
</dbReference>
<comment type="similarity">
    <text evidence="1">Belongs to the leucine-binding protein family.</text>
</comment>
<feature type="domain" description="Leucine-binding protein" evidence="3">
    <location>
        <begin position="51"/>
        <end position="387"/>
    </location>
</feature>
<dbReference type="EMBL" id="CADCWF010000013">
    <property type="protein sequence ID" value="CAA9536049.1"/>
    <property type="molecule type" value="Genomic_DNA"/>
</dbReference>
<evidence type="ECO:0000259" key="3">
    <source>
        <dbReference type="Pfam" id="PF13458"/>
    </source>
</evidence>
<dbReference type="AlphaFoldDB" id="A0A6J4U1W4"/>
<protein>
    <recommendedName>
        <fullName evidence="3">Leucine-binding protein domain-containing protein</fullName>
    </recommendedName>
</protein>